<feature type="transmembrane region" description="Helical" evidence="1">
    <location>
        <begin position="431"/>
        <end position="454"/>
    </location>
</feature>
<reference evidence="3 4" key="1">
    <citation type="submission" date="2023-06" db="EMBL/GenBank/DDBJ databases">
        <authorList>
            <person name="Yushchuk O."/>
            <person name="Binda E."/>
            <person name="Ruckert-Reed C."/>
            <person name="Fedorenko V."/>
            <person name="Kalinowski J."/>
            <person name="Marinelli F."/>
        </authorList>
    </citation>
    <scope>NUCLEOTIDE SEQUENCE [LARGE SCALE GENOMIC DNA]</scope>
    <source>
        <strain evidence="3 4">NRRL 3884</strain>
    </source>
</reference>
<accession>A0ABY8WMF8</accession>
<evidence type="ECO:0000256" key="1">
    <source>
        <dbReference type="SAM" id="Phobius"/>
    </source>
</evidence>
<keyword evidence="1" id="KW-1133">Transmembrane helix</keyword>
<gene>
    <name evidence="3" type="ORF">ACTOB_001256</name>
</gene>
<dbReference type="InterPro" id="IPR010090">
    <property type="entry name" value="Phage_tape_meas"/>
</dbReference>
<sequence length="656" mass="67714">MSSDTSLVFNILAKDKASKTFDKIKGAAAVAGVAIGAALTAGVAQMLEQSKTSALLEAQLGAGTPAAAQAGKAAGDVYASGVVGSIEEANAAVKAALQNALVPPDASSAQIDAVASKITNLGAEMEEDAGRVSAAVSQMIRTGLVQSAEEGFDLLQKGVEGGVNKSQDLLDTFNEYGTQFRALGISGPQAMGLLSQSLKAGARDSDVAADALKEFVLIGASGSAKAAAGFKALGLDAKQMTSDIAKGGPTASAALGTVLDKLRAMPPSAQKTAAATALFGTKSEDLQAALNGMDLSKASTEMGNVAGAADRAGNALEESAGAKLDAFKRRAQGALIDVLAQAVPYVEATFGWLSRNSSWVVPLATGLGILAGVIYAITTAMKVWTAVQTVLNLALWTSPITWIVLAIIALVAIVVLLATKTRFFQTIWAGVWGFLKAVGAWFAGPFAGFFVSTWQKITSAASTAWTWIRTKIAGFVSWVGAIPGRISSLFSNGWNAIRNKAASAFDSVRNKVTSWYNWIVGIPGRVSAKLRSTFDGLASSARSAFNSVAGFWNRTVGSLGFQAPSWVPGMGGKGWSVPDIPYLANGGTITGAGLAMVGERGPELLSLNRGAQVTPLNRAGAGGGRFVLEIDVTGQDAEMVRWLRKLMRTANLLQTA</sequence>
<evidence type="ECO:0000313" key="3">
    <source>
        <dbReference type="EMBL" id="WIM97708.1"/>
    </source>
</evidence>
<feature type="transmembrane region" description="Helical" evidence="1">
    <location>
        <begin position="26"/>
        <end position="47"/>
    </location>
</feature>
<dbReference type="RefSeq" id="WP_284919104.1">
    <property type="nucleotide sequence ID" value="NZ_CP126980.1"/>
</dbReference>
<keyword evidence="4" id="KW-1185">Reference proteome</keyword>
<feature type="domain" description="Phage tail tape measure protein" evidence="2">
    <location>
        <begin position="87"/>
        <end position="280"/>
    </location>
</feature>
<feature type="transmembrane region" description="Helical" evidence="1">
    <location>
        <begin position="400"/>
        <end position="419"/>
    </location>
</feature>
<feature type="transmembrane region" description="Helical" evidence="1">
    <location>
        <begin position="359"/>
        <end position="380"/>
    </location>
</feature>
<name>A0ABY8WMF8_9ACTN</name>
<keyword evidence="1" id="KW-0472">Membrane</keyword>
<evidence type="ECO:0000313" key="4">
    <source>
        <dbReference type="Proteomes" id="UP001240150"/>
    </source>
</evidence>
<dbReference type="Proteomes" id="UP001240150">
    <property type="component" value="Chromosome"/>
</dbReference>
<keyword evidence="1" id="KW-0812">Transmembrane</keyword>
<organism evidence="3 4">
    <name type="scientific">Actinoplanes oblitus</name>
    <dbReference type="NCBI Taxonomy" id="3040509"/>
    <lineage>
        <taxon>Bacteria</taxon>
        <taxon>Bacillati</taxon>
        <taxon>Actinomycetota</taxon>
        <taxon>Actinomycetes</taxon>
        <taxon>Micromonosporales</taxon>
        <taxon>Micromonosporaceae</taxon>
        <taxon>Actinoplanes</taxon>
    </lineage>
</organism>
<proteinExistence type="predicted"/>
<evidence type="ECO:0000259" key="2">
    <source>
        <dbReference type="Pfam" id="PF10145"/>
    </source>
</evidence>
<dbReference type="Pfam" id="PF10145">
    <property type="entry name" value="PhageMin_Tail"/>
    <property type="match status" value="1"/>
</dbReference>
<protein>
    <submittedName>
        <fullName evidence="3">Phage tail tape measure protein</fullName>
    </submittedName>
</protein>
<dbReference type="EMBL" id="CP126980">
    <property type="protein sequence ID" value="WIM97708.1"/>
    <property type="molecule type" value="Genomic_DNA"/>
</dbReference>